<dbReference type="KEGG" id="caci:CLOAM1268"/>
<dbReference type="GO" id="GO:0098797">
    <property type="term" value="C:plasma membrane protein complex"/>
    <property type="evidence" value="ECO:0007669"/>
    <property type="project" value="TreeGrafter"/>
</dbReference>
<evidence type="ECO:0000259" key="9">
    <source>
        <dbReference type="Pfam" id="PF12704"/>
    </source>
</evidence>
<dbReference type="PANTHER" id="PTHR30489">
    <property type="entry name" value="LIPOPROTEIN-RELEASING SYSTEM TRANSMEMBRANE PROTEIN LOLE"/>
    <property type="match status" value="1"/>
</dbReference>
<evidence type="ECO:0000313" key="11">
    <source>
        <dbReference type="Proteomes" id="UP000002019"/>
    </source>
</evidence>
<feature type="domain" description="ABC3 transporter permease C-terminal" evidence="8">
    <location>
        <begin position="275"/>
        <end position="399"/>
    </location>
</feature>
<dbReference type="AlphaFoldDB" id="B0VII7"/>
<name>B0VII7_CLOAI</name>
<feature type="transmembrane region" description="Helical" evidence="7">
    <location>
        <begin position="271"/>
        <end position="298"/>
    </location>
</feature>
<keyword evidence="6 7" id="KW-0472">Membrane</keyword>
<comment type="subcellular location">
    <subcellularLocation>
        <location evidence="1">Cell membrane</location>
        <topology evidence="1">Multi-pass membrane protein</topology>
    </subcellularLocation>
</comment>
<gene>
    <name evidence="10" type="ordered locus">CLOAM1268</name>
</gene>
<dbReference type="eggNOG" id="COG4591">
    <property type="taxonomic scope" value="Bacteria"/>
</dbReference>
<dbReference type="STRING" id="459349.CLOAM1268"/>
<proteinExistence type="inferred from homology"/>
<feature type="transmembrane region" description="Helical" evidence="7">
    <location>
        <begin position="374"/>
        <end position="392"/>
    </location>
</feature>
<evidence type="ECO:0000256" key="1">
    <source>
        <dbReference type="ARBA" id="ARBA00004651"/>
    </source>
</evidence>
<dbReference type="EMBL" id="CU466930">
    <property type="protein sequence ID" value="CAO81128.1"/>
    <property type="molecule type" value="Genomic_DNA"/>
</dbReference>
<feature type="transmembrane region" description="Helical" evidence="7">
    <location>
        <begin position="319"/>
        <end position="346"/>
    </location>
</feature>
<evidence type="ECO:0000256" key="3">
    <source>
        <dbReference type="ARBA" id="ARBA00022475"/>
    </source>
</evidence>
<evidence type="ECO:0000256" key="2">
    <source>
        <dbReference type="ARBA" id="ARBA00005236"/>
    </source>
</evidence>
<organism evidence="10 11">
    <name type="scientific">Cloacimonas acidaminovorans (strain Evry)</name>
    <dbReference type="NCBI Taxonomy" id="459349"/>
    <lineage>
        <taxon>Bacteria</taxon>
        <taxon>Pseudomonadati</taxon>
        <taxon>Candidatus Cloacimonadota</taxon>
        <taxon>Candidatus Cloacimonadia</taxon>
        <taxon>Candidatus Cloacimonadales</taxon>
        <taxon>Candidatus Cloacimonadaceae</taxon>
        <taxon>Candidatus Cloacimonas</taxon>
    </lineage>
</organism>
<feature type="domain" description="MacB-like periplasmic core" evidence="9">
    <location>
        <begin position="27"/>
        <end position="231"/>
    </location>
</feature>
<evidence type="ECO:0000256" key="5">
    <source>
        <dbReference type="ARBA" id="ARBA00022989"/>
    </source>
</evidence>
<keyword evidence="5 7" id="KW-1133">Transmembrane helix</keyword>
<sequence>MDKLSTFFLTRYLKAPKRNLLRFSFVFMILGIILSVGILSAGLNLFEGYERTLKDVLLGTFPHITLTKANLDNISNDETDSLITKLSKRDEIQQITPLLSYPVMTAGKEKVRGAILNAYDFNGKQPFPQAKYIQKGKKIPAKGEVIIGKYLAKELGKDIGDTLKVVFTRLDNISALGIFPSEYYLPIAGIYSSGFYETDRSLVLTNITDAEYMLNAKPGFSKLEIRLKSKDIEKAPEIAQLLQTIVGPEYSVYPWQTFSAGLLHLVEMEKWLIFIIFCFLVLIAGINVISAVATIILDKKNEIAVLKTLGANSASIKRILCLQVGLSALLAIIAGLVFGALLSWGIEKQNFYQLKGDVYFIDSLNTSIIPLNQIIIFVVSSVLIFICIYFPLKQIDKMEIIELLRNP</sequence>
<dbReference type="InterPro" id="IPR025857">
    <property type="entry name" value="MacB_PCD"/>
</dbReference>
<feature type="transmembrane region" description="Helical" evidence="7">
    <location>
        <begin position="20"/>
        <end position="46"/>
    </location>
</feature>
<protein>
    <submittedName>
        <fullName evidence="10">Uncharacterized protein</fullName>
    </submittedName>
</protein>
<keyword evidence="3" id="KW-1003">Cell membrane</keyword>
<keyword evidence="11" id="KW-1185">Reference proteome</keyword>
<dbReference type="RefSeq" id="WP_015424986.1">
    <property type="nucleotide sequence ID" value="NC_020449.1"/>
</dbReference>
<dbReference type="OrthoDB" id="9808461at2"/>
<dbReference type="InterPro" id="IPR003838">
    <property type="entry name" value="ABC3_permease_C"/>
</dbReference>
<dbReference type="Pfam" id="PF12704">
    <property type="entry name" value="MacB_PCD"/>
    <property type="match status" value="1"/>
</dbReference>
<dbReference type="GO" id="GO:0044874">
    <property type="term" value="P:lipoprotein localization to outer membrane"/>
    <property type="evidence" value="ECO:0007669"/>
    <property type="project" value="TreeGrafter"/>
</dbReference>
<evidence type="ECO:0000256" key="7">
    <source>
        <dbReference type="SAM" id="Phobius"/>
    </source>
</evidence>
<accession>B0VII7</accession>
<evidence type="ECO:0000259" key="8">
    <source>
        <dbReference type="Pfam" id="PF02687"/>
    </source>
</evidence>
<dbReference type="PANTHER" id="PTHR30489:SF0">
    <property type="entry name" value="LIPOPROTEIN-RELEASING SYSTEM TRANSMEMBRANE PROTEIN LOLE"/>
    <property type="match status" value="1"/>
</dbReference>
<evidence type="ECO:0000313" key="10">
    <source>
        <dbReference type="EMBL" id="CAO81128.1"/>
    </source>
</evidence>
<evidence type="ECO:0000256" key="6">
    <source>
        <dbReference type="ARBA" id="ARBA00023136"/>
    </source>
</evidence>
<dbReference type="Pfam" id="PF02687">
    <property type="entry name" value="FtsX"/>
    <property type="match status" value="1"/>
</dbReference>
<evidence type="ECO:0000256" key="4">
    <source>
        <dbReference type="ARBA" id="ARBA00022692"/>
    </source>
</evidence>
<dbReference type="InterPro" id="IPR051447">
    <property type="entry name" value="Lipoprotein-release_system"/>
</dbReference>
<dbReference type="Proteomes" id="UP000002019">
    <property type="component" value="Chromosome"/>
</dbReference>
<reference evidence="10 11" key="1">
    <citation type="journal article" date="2008" name="J. Bacteriol.">
        <title>'Candidatus Cloacamonas acidaminovorans': genome sequence reconstruction provides a first glimpse of a new bacterial division.</title>
        <authorList>
            <person name="Pelletier E."/>
            <person name="Kreimeyer A."/>
            <person name="Bocs S."/>
            <person name="Rouy Z."/>
            <person name="Gyapay G."/>
            <person name="Chouari R."/>
            <person name="Riviere D."/>
            <person name="Ganesan A."/>
            <person name="Daegelen P."/>
            <person name="Sghir A."/>
            <person name="Cohen G.N."/>
            <person name="Medigue C."/>
            <person name="Weissenbach J."/>
            <person name="Le Paslier D."/>
        </authorList>
    </citation>
    <scope>NUCLEOTIDE SEQUENCE [LARGE SCALE GENOMIC DNA]</scope>
    <source>
        <strain evidence="11">Evry</strain>
    </source>
</reference>
<dbReference type="HOGENOM" id="CLU_000604_8_1_0"/>
<keyword evidence="4 7" id="KW-0812">Transmembrane</keyword>
<comment type="similarity">
    <text evidence="2">Belongs to the ABC-4 integral membrane protein family. LolC/E subfamily.</text>
</comment>